<evidence type="ECO:0000313" key="3">
    <source>
        <dbReference type="Proteomes" id="UP000257109"/>
    </source>
</evidence>
<dbReference type="PROSITE" id="PS50994">
    <property type="entry name" value="INTEGRASE"/>
    <property type="match status" value="1"/>
</dbReference>
<organism evidence="2 3">
    <name type="scientific">Mucuna pruriens</name>
    <name type="common">Velvet bean</name>
    <name type="synonym">Dolichos pruriens</name>
    <dbReference type="NCBI Taxonomy" id="157652"/>
    <lineage>
        <taxon>Eukaryota</taxon>
        <taxon>Viridiplantae</taxon>
        <taxon>Streptophyta</taxon>
        <taxon>Embryophyta</taxon>
        <taxon>Tracheophyta</taxon>
        <taxon>Spermatophyta</taxon>
        <taxon>Magnoliopsida</taxon>
        <taxon>eudicotyledons</taxon>
        <taxon>Gunneridae</taxon>
        <taxon>Pentapetalae</taxon>
        <taxon>rosids</taxon>
        <taxon>fabids</taxon>
        <taxon>Fabales</taxon>
        <taxon>Fabaceae</taxon>
        <taxon>Papilionoideae</taxon>
        <taxon>50 kb inversion clade</taxon>
        <taxon>NPAAA clade</taxon>
        <taxon>indigoferoid/millettioid clade</taxon>
        <taxon>Phaseoleae</taxon>
        <taxon>Mucuna</taxon>
    </lineage>
</organism>
<evidence type="ECO:0000259" key="1">
    <source>
        <dbReference type="PROSITE" id="PS50994"/>
    </source>
</evidence>
<dbReference type="Proteomes" id="UP000257109">
    <property type="component" value="Unassembled WGS sequence"/>
</dbReference>
<sequence length="269" mass="31043">MPHQPMLFCEIFYVWGIDFMGAFLVSYENDYILLVVDYVSRWVEAKATKANDAKIVVNFVKSNIFYKFGMPKALIRSQGSHFYNWAMATLLEKYGVVHRVAIAYHPQTNGQAKGNQEVITKDGKPQPERLEPPLGGCSMNARTTYQTPLGMSPYRIIFGKACHLLVEIEHRAYWAIKKCNMELEELRLEAYENFQIYKEKLKHFHDSRILRKEFKVGQKVLLFHSRLKLIVGKLRSKGNEPFVMTNIFPYGAVEVRDEANNCTLSMGTS</sequence>
<accession>A0A371ES79</accession>
<comment type="caution">
    <text evidence="2">The sequence shown here is derived from an EMBL/GenBank/DDBJ whole genome shotgun (WGS) entry which is preliminary data.</text>
</comment>
<gene>
    <name evidence="2" type="primary">pol</name>
    <name evidence="2" type="ORF">CR513_52048</name>
</gene>
<proteinExistence type="predicted"/>
<name>A0A371ES79_MUCPR</name>
<feature type="non-terminal residue" evidence="2">
    <location>
        <position position="1"/>
    </location>
</feature>
<dbReference type="EMBL" id="QJKJ01012337">
    <property type="protein sequence ID" value="RDX68911.1"/>
    <property type="molecule type" value="Genomic_DNA"/>
</dbReference>
<dbReference type="Gene3D" id="3.30.420.10">
    <property type="entry name" value="Ribonuclease H-like superfamily/Ribonuclease H"/>
    <property type="match status" value="1"/>
</dbReference>
<keyword evidence="3" id="KW-1185">Reference proteome</keyword>
<dbReference type="InterPro" id="IPR001584">
    <property type="entry name" value="Integrase_cat-core"/>
</dbReference>
<dbReference type="PANTHER" id="PTHR47266">
    <property type="entry name" value="ENDONUCLEASE-RELATED"/>
    <property type="match status" value="1"/>
</dbReference>
<protein>
    <submittedName>
        <fullName evidence="2">Pol</fullName>
    </submittedName>
</protein>
<dbReference type="GO" id="GO:0015074">
    <property type="term" value="P:DNA integration"/>
    <property type="evidence" value="ECO:0007669"/>
    <property type="project" value="InterPro"/>
</dbReference>
<dbReference type="InterPro" id="IPR036397">
    <property type="entry name" value="RNaseH_sf"/>
</dbReference>
<evidence type="ECO:0000313" key="2">
    <source>
        <dbReference type="EMBL" id="RDX68911.1"/>
    </source>
</evidence>
<dbReference type="InterPro" id="IPR052160">
    <property type="entry name" value="Gypsy_RT_Integrase-like"/>
</dbReference>
<dbReference type="OrthoDB" id="9906983at2759"/>
<reference evidence="2" key="1">
    <citation type="submission" date="2018-05" db="EMBL/GenBank/DDBJ databases">
        <title>Draft genome of Mucuna pruriens seed.</title>
        <authorList>
            <person name="Nnadi N.E."/>
            <person name="Vos R."/>
            <person name="Hasami M.H."/>
            <person name="Devisetty U.K."/>
            <person name="Aguiy J.C."/>
        </authorList>
    </citation>
    <scope>NUCLEOTIDE SEQUENCE [LARGE SCALE GENOMIC DNA]</scope>
    <source>
        <strain evidence="2">JCA_2017</strain>
    </source>
</reference>
<dbReference type="AlphaFoldDB" id="A0A371ES79"/>
<dbReference type="InterPro" id="IPR012337">
    <property type="entry name" value="RNaseH-like_sf"/>
</dbReference>
<dbReference type="SUPFAM" id="SSF53098">
    <property type="entry name" value="Ribonuclease H-like"/>
    <property type="match status" value="1"/>
</dbReference>
<dbReference type="GO" id="GO:0003676">
    <property type="term" value="F:nucleic acid binding"/>
    <property type="evidence" value="ECO:0007669"/>
    <property type="project" value="InterPro"/>
</dbReference>
<dbReference type="Pfam" id="PF00665">
    <property type="entry name" value="rve"/>
    <property type="match status" value="1"/>
</dbReference>
<feature type="domain" description="Integrase catalytic" evidence="1">
    <location>
        <begin position="1"/>
        <end position="119"/>
    </location>
</feature>